<dbReference type="Proteomes" id="UP000095287">
    <property type="component" value="Unplaced"/>
</dbReference>
<dbReference type="WBParaSite" id="L893_g9622.t1">
    <property type="protein sequence ID" value="L893_g9622.t1"/>
    <property type="gene ID" value="L893_g9622"/>
</dbReference>
<feature type="region of interest" description="Disordered" evidence="1">
    <location>
        <begin position="1"/>
        <end position="60"/>
    </location>
</feature>
<evidence type="ECO:0000313" key="2">
    <source>
        <dbReference type="Proteomes" id="UP000095287"/>
    </source>
</evidence>
<evidence type="ECO:0000256" key="1">
    <source>
        <dbReference type="SAM" id="MobiDB-lite"/>
    </source>
</evidence>
<dbReference type="AlphaFoldDB" id="A0A1I8AVJ1"/>
<name>A0A1I8AVJ1_9BILA</name>
<keyword evidence="2" id="KW-1185">Reference proteome</keyword>
<sequence>MTKKGPDTACLSPRNPSDHKASRKKPSAGASFPSSAPKREETGRPSEGLPRRRLSNAQLHNSREFMLRTLSEASQWHRSTVQGESSLADSNSDWNDKWEDYHSVIGTLTAMAKGNRCRITKRTVRLAIDRSADKQLHKRKDTSRAFRAGMFKMKTRSKYACPIKCPGLTQKAEFQSRKGPKSNNNSIRDYV</sequence>
<feature type="compositionally biased region" description="Polar residues" evidence="1">
    <location>
        <begin position="181"/>
        <end position="191"/>
    </location>
</feature>
<feature type="compositionally biased region" description="Low complexity" evidence="1">
    <location>
        <begin position="27"/>
        <end position="36"/>
    </location>
</feature>
<organism evidence="2 3">
    <name type="scientific">Steinernema glaseri</name>
    <dbReference type="NCBI Taxonomy" id="37863"/>
    <lineage>
        <taxon>Eukaryota</taxon>
        <taxon>Metazoa</taxon>
        <taxon>Ecdysozoa</taxon>
        <taxon>Nematoda</taxon>
        <taxon>Chromadorea</taxon>
        <taxon>Rhabditida</taxon>
        <taxon>Tylenchina</taxon>
        <taxon>Panagrolaimomorpha</taxon>
        <taxon>Strongyloidoidea</taxon>
        <taxon>Steinernematidae</taxon>
        <taxon>Steinernema</taxon>
    </lineage>
</organism>
<reference evidence="3" key="1">
    <citation type="submission" date="2016-11" db="UniProtKB">
        <authorList>
            <consortium name="WormBaseParasite"/>
        </authorList>
    </citation>
    <scope>IDENTIFICATION</scope>
</reference>
<accession>A0A1I8AVJ1</accession>
<feature type="region of interest" description="Disordered" evidence="1">
    <location>
        <begin position="172"/>
        <end position="191"/>
    </location>
</feature>
<evidence type="ECO:0000313" key="3">
    <source>
        <dbReference type="WBParaSite" id="L893_g9622.t1"/>
    </source>
</evidence>
<protein>
    <submittedName>
        <fullName evidence="3">Uncharacterized protein</fullName>
    </submittedName>
</protein>
<proteinExistence type="predicted"/>